<comment type="caution">
    <text evidence="2">The sequence shown here is derived from an EMBL/GenBank/DDBJ whole genome shotgun (WGS) entry which is preliminary data.</text>
</comment>
<evidence type="ECO:0000313" key="2">
    <source>
        <dbReference type="EMBL" id="MBB3183008.1"/>
    </source>
</evidence>
<sequence length="95" mass="10563">MLQKSALGKALHYLDGQWQRLRCFLDDGRITLDNNPAENAIRPFVVGRKNWLFSHTPSGAHGSAAIYSLMETAKGNGLSPYDDLQFVFETLPILG</sequence>
<dbReference type="InterPro" id="IPR004291">
    <property type="entry name" value="Transposase_IS66_central"/>
</dbReference>
<gene>
    <name evidence="2" type="ORF">FHR95_000532</name>
</gene>
<name>A0A7W5DI25_9GAMM</name>
<accession>A0A7W5DI25</accession>
<protein>
    <submittedName>
        <fullName evidence="2">Transposase</fullName>
    </submittedName>
</protein>
<dbReference type="Pfam" id="PF03050">
    <property type="entry name" value="DDE_Tnp_IS66"/>
    <property type="match status" value="1"/>
</dbReference>
<keyword evidence="3" id="KW-1185">Reference proteome</keyword>
<dbReference type="InterPro" id="IPR052344">
    <property type="entry name" value="Transposase-related"/>
</dbReference>
<feature type="domain" description="Transposase IS66 central" evidence="1">
    <location>
        <begin position="2"/>
        <end position="61"/>
    </location>
</feature>
<organism evidence="2 3">
    <name type="scientific">Halomonas fontilapidosi</name>
    <dbReference type="NCBI Taxonomy" id="616675"/>
    <lineage>
        <taxon>Bacteria</taxon>
        <taxon>Pseudomonadati</taxon>
        <taxon>Pseudomonadota</taxon>
        <taxon>Gammaproteobacteria</taxon>
        <taxon>Oceanospirillales</taxon>
        <taxon>Halomonadaceae</taxon>
        <taxon>Halomonas</taxon>
    </lineage>
</organism>
<dbReference type="PANTHER" id="PTHR33678">
    <property type="entry name" value="BLL1576 PROTEIN"/>
    <property type="match status" value="1"/>
</dbReference>
<proteinExistence type="predicted"/>
<dbReference type="EMBL" id="JACHXQ010000001">
    <property type="protein sequence ID" value="MBB3183008.1"/>
    <property type="molecule type" value="Genomic_DNA"/>
</dbReference>
<evidence type="ECO:0000313" key="3">
    <source>
        <dbReference type="Proteomes" id="UP000563050"/>
    </source>
</evidence>
<dbReference type="AlphaFoldDB" id="A0A7W5DI25"/>
<reference evidence="2 3" key="1">
    <citation type="submission" date="2020-08" db="EMBL/GenBank/DDBJ databases">
        <title>Genomic Encyclopedia of Type Strains, Phase III (KMG-III): the genomes of soil and plant-associated and newly described type strains.</title>
        <authorList>
            <person name="Whitman W."/>
        </authorList>
    </citation>
    <scope>NUCLEOTIDE SEQUENCE [LARGE SCALE GENOMIC DNA]</scope>
    <source>
        <strain evidence="2 3">CECT 7341</strain>
    </source>
</reference>
<evidence type="ECO:0000259" key="1">
    <source>
        <dbReference type="Pfam" id="PF03050"/>
    </source>
</evidence>
<dbReference type="Proteomes" id="UP000563050">
    <property type="component" value="Unassembled WGS sequence"/>
</dbReference>